<accession>A0A1F5ZNF3</accession>
<sequence>MSPSLSLITTLLLVFATAIVGGLIAKTFKQSPIVGYILGGCIVGALGIARTNHDVVEMIANIGVTLLLFTLGVEFSFHRLRAILRTIAWATTAQIVFSLLIFLIVLMFMGFSLLPALFIAAAGALSSTAVVVKVLSERGELDTIPGEVTVAWLVVQDLAVIPLMVILPTFAALSTSTSGMLMGSFGLIVLSLGKAVLLLGIVVALGRVGIARALSFVAKSGSRELFLLATVGVVCIAATTTYVLGLSAPLGAFIAGLLIADTSQNHAVFAEIRPLRDLFATVFFVTIGMVLPIPLLLANWPMIAGLIGIVMFVKWFVVMGLMRYLGYHPKSAFLVALALTQMSEFGFILSTEGVRIGALSQMHAAILGAITFGTILVGTPLFSRGHDLYALFTRTIGNAIPRFFATKEEEFLGKPSYPIEHHVVICGYGRVGKYVGRALLMAKIPFLVVDYNTATVASLKEQGIPVVFGDPADKDVLDYAQVDLARAIVIAIPDRHTQELIIGHVLTLNKNIKIICRTHHEEDQPYLKSLGVHTVIQPEFEAAISIAERLLGEYGVEEEGIAGKVSRLKIEHGMG</sequence>
<feature type="transmembrane region" description="Helical" evidence="7">
    <location>
        <begin position="278"/>
        <end position="297"/>
    </location>
</feature>
<evidence type="ECO:0000256" key="6">
    <source>
        <dbReference type="ARBA" id="ARBA00023136"/>
    </source>
</evidence>
<protein>
    <recommendedName>
        <fullName evidence="8">RCK N-terminal domain-containing protein</fullName>
    </recommendedName>
</protein>
<feature type="transmembrane region" description="Helical" evidence="7">
    <location>
        <begin position="148"/>
        <end position="173"/>
    </location>
</feature>
<dbReference type="InterPro" id="IPR036291">
    <property type="entry name" value="NAD(P)-bd_dom_sf"/>
</dbReference>
<dbReference type="EMBL" id="MFJJ01000031">
    <property type="protein sequence ID" value="OGG13854.1"/>
    <property type="molecule type" value="Genomic_DNA"/>
</dbReference>
<dbReference type="GO" id="GO:0016020">
    <property type="term" value="C:membrane"/>
    <property type="evidence" value="ECO:0007669"/>
    <property type="project" value="UniProtKB-SubCell"/>
</dbReference>
<keyword evidence="5 7" id="KW-1133">Transmembrane helix</keyword>
<evidence type="ECO:0000256" key="4">
    <source>
        <dbReference type="ARBA" id="ARBA00022692"/>
    </source>
</evidence>
<dbReference type="PANTHER" id="PTHR42751:SF6">
    <property type="entry name" value="CONSERVED INTEGRAL MEMBRANE TRANSPORT PROTEIN-RELATED"/>
    <property type="match status" value="1"/>
</dbReference>
<evidence type="ECO:0000256" key="2">
    <source>
        <dbReference type="ARBA" id="ARBA00005551"/>
    </source>
</evidence>
<feature type="transmembrane region" description="Helical" evidence="7">
    <location>
        <begin position="185"/>
        <end position="205"/>
    </location>
</feature>
<feature type="transmembrane region" description="Helical" evidence="7">
    <location>
        <begin position="362"/>
        <end position="382"/>
    </location>
</feature>
<dbReference type="Pfam" id="PF02254">
    <property type="entry name" value="TrkA_N"/>
    <property type="match status" value="1"/>
</dbReference>
<proteinExistence type="inferred from homology"/>
<feature type="transmembrane region" description="Helical" evidence="7">
    <location>
        <begin position="32"/>
        <end position="49"/>
    </location>
</feature>
<name>A0A1F5ZNF3_9BACT</name>
<keyword evidence="6 7" id="KW-0472">Membrane</keyword>
<evidence type="ECO:0000313" key="9">
    <source>
        <dbReference type="EMBL" id="OGG13854.1"/>
    </source>
</evidence>
<evidence type="ECO:0000256" key="5">
    <source>
        <dbReference type="ARBA" id="ARBA00022989"/>
    </source>
</evidence>
<dbReference type="GO" id="GO:0006813">
    <property type="term" value="P:potassium ion transport"/>
    <property type="evidence" value="ECO:0007669"/>
    <property type="project" value="InterPro"/>
</dbReference>
<dbReference type="GO" id="GO:0015297">
    <property type="term" value="F:antiporter activity"/>
    <property type="evidence" value="ECO:0007669"/>
    <property type="project" value="InterPro"/>
</dbReference>
<feature type="transmembrane region" description="Helical" evidence="7">
    <location>
        <begin position="332"/>
        <end position="350"/>
    </location>
</feature>
<feature type="transmembrane region" description="Helical" evidence="7">
    <location>
        <begin position="225"/>
        <end position="244"/>
    </location>
</feature>
<dbReference type="InterPro" id="IPR006153">
    <property type="entry name" value="Cation/H_exchanger_TM"/>
</dbReference>
<dbReference type="InterPro" id="IPR003148">
    <property type="entry name" value="RCK_N"/>
</dbReference>
<evidence type="ECO:0000259" key="8">
    <source>
        <dbReference type="PROSITE" id="PS51201"/>
    </source>
</evidence>
<evidence type="ECO:0000256" key="7">
    <source>
        <dbReference type="SAM" id="Phobius"/>
    </source>
</evidence>
<dbReference type="GO" id="GO:1902600">
    <property type="term" value="P:proton transmembrane transport"/>
    <property type="evidence" value="ECO:0007669"/>
    <property type="project" value="InterPro"/>
</dbReference>
<feature type="domain" description="RCK N-terminal" evidence="8">
    <location>
        <begin position="420"/>
        <end position="536"/>
    </location>
</feature>
<dbReference type="SUPFAM" id="SSF51735">
    <property type="entry name" value="NAD(P)-binding Rossmann-fold domains"/>
    <property type="match status" value="1"/>
</dbReference>
<feature type="transmembrane region" description="Helical" evidence="7">
    <location>
        <begin position="117"/>
        <end position="136"/>
    </location>
</feature>
<dbReference type="PROSITE" id="PS51201">
    <property type="entry name" value="RCK_N"/>
    <property type="match status" value="1"/>
</dbReference>
<feature type="transmembrane region" description="Helical" evidence="7">
    <location>
        <begin position="303"/>
        <end position="325"/>
    </location>
</feature>
<reference evidence="9 10" key="1">
    <citation type="journal article" date="2016" name="Nat. Commun.">
        <title>Thousands of microbial genomes shed light on interconnected biogeochemical processes in an aquifer system.</title>
        <authorList>
            <person name="Anantharaman K."/>
            <person name="Brown C.T."/>
            <person name="Hug L.A."/>
            <person name="Sharon I."/>
            <person name="Castelle C.J."/>
            <person name="Probst A.J."/>
            <person name="Thomas B.C."/>
            <person name="Singh A."/>
            <person name="Wilkins M.J."/>
            <person name="Karaoz U."/>
            <person name="Brodie E.L."/>
            <person name="Williams K.H."/>
            <person name="Hubbard S.S."/>
            <person name="Banfield J.F."/>
        </authorList>
    </citation>
    <scope>NUCLEOTIDE SEQUENCE [LARGE SCALE GENOMIC DNA]</scope>
</reference>
<feature type="transmembrane region" description="Helical" evidence="7">
    <location>
        <begin position="55"/>
        <end position="75"/>
    </location>
</feature>
<dbReference type="Gene3D" id="1.20.1530.20">
    <property type="match status" value="1"/>
</dbReference>
<dbReference type="PANTHER" id="PTHR42751">
    <property type="entry name" value="SODIUM/HYDROGEN EXCHANGER FAMILY/TRKA DOMAIN PROTEIN"/>
    <property type="match status" value="1"/>
</dbReference>
<dbReference type="Pfam" id="PF00999">
    <property type="entry name" value="Na_H_Exchanger"/>
    <property type="match status" value="1"/>
</dbReference>
<evidence type="ECO:0000256" key="1">
    <source>
        <dbReference type="ARBA" id="ARBA00004141"/>
    </source>
</evidence>
<comment type="similarity">
    <text evidence="2">Belongs to the monovalent cation:proton antiporter 2 (CPA2) transporter (TC 2.A.37) family.</text>
</comment>
<dbReference type="InterPro" id="IPR038770">
    <property type="entry name" value="Na+/solute_symporter_sf"/>
</dbReference>
<gene>
    <name evidence="9" type="ORF">A2875_03740</name>
</gene>
<dbReference type="Proteomes" id="UP000177416">
    <property type="component" value="Unassembled WGS sequence"/>
</dbReference>
<keyword evidence="4 7" id="KW-0812">Transmembrane</keyword>
<evidence type="ECO:0000256" key="3">
    <source>
        <dbReference type="ARBA" id="ARBA00022448"/>
    </source>
</evidence>
<dbReference type="AlphaFoldDB" id="A0A1F5ZNF3"/>
<comment type="caution">
    <text evidence="9">The sequence shown here is derived from an EMBL/GenBank/DDBJ whole genome shotgun (WGS) entry which is preliminary data.</text>
</comment>
<keyword evidence="3" id="KW-0813">Transport</keyword>
<dbReference type="Gene3D" id="3.40.50.720">
    <property type="entry name" value="NAD(P)-binding Rossmann-like Domain"/>
    <property type="match status" value="1"/>
</dbReference>
<feature type="transmembrane region" description="Helical" evidence="7">
    <location>
        <begin position="87"/>
        <end position="111"/>
    </location>
</feature>
<evidence type="ECO:0000313" key="10">
    <source>
        <dbReference type="Proteomes" id="UP000177416"/>
    </source>
</evidence>
<organism evidence="9 10">
    <name type="scientific">Candidatus Gottesmanbacteria bacterium RIFCSPHIGHO2_01_FULL_46_14</name>
    <dbReference type="NCBI Taxonomy" id="1798380"/>
    <lineage>
        <taxon>Bacteria</taxon>
        <taxon>Candidatus Gottesmaniibacteriota</taxon>
    </lineage>
</organism>
<comment type="subcellular location">
    <subcellularLocation>
        <location evidence="1">Membrane</location>
        <topology evidence="1">Multi-pass membrane protein</topology>
    </subcellularLocation>
</comment>
<feature type="transmembrane region" description="Helical" evidence="7">
    <location>
        <begin position="6"/>
        <end position="25"/>
    </location>
</feature>